<evidence type="ECO:0000256" key="1">
    <source>
        <dbReference type="ARBA" id="ARBA00004141"/>
    </source>
</evidence>
<dbReference type="PROSITE" id="PS50850">
    <property type="entry name" value="MFS"/>
    <property type="match status" value="1"/>
</dbReference>
<dbReference type="PANTHER" id="PTHR11662">
    <property type="entry name" value="SOLUTE CARRIER FAMILY 17"/>
    <property type="match status" value="1"/>
</dbReference>
<accession>A0A834REC3</accession>
<dbReference type="InterPro" id="IPR036259">
    <property type="entry name" value="MFS_trans_sf"/>
</dbReference>
<evidence type="ECO:0000313" key="11">
    <source>
        <dbReference type="Proteomes" id="UP000070412"/>
    </source>
</evidence>
<keyword evidence="2" id="KW-0813">Transport</keyword>
<dbReference type="InterPro" id="IPR020846">
    <property type="entry name" value="MFS_dom"/>
</dbReference>
<reference evidence="10" key="3">
    <citation type="submission" date="2022-06" db="UniProtKB">
        <authorList>
            <consortium name="EnsemblMetazoa"/>
        </authorList>
    </citation>
    <scope>IDENTIFICATION</scope>
</reference>
<dbReference type="GO" id="GO:0006820">
    <property type="term" value="P:monoatomic anion transport"/>
    <property type="evidence" value="ECO:0007669"/>
    <property type="project" value="TreeGrafter"/>
</dbReference>
<feature type="transmembrane region" description="Helical" evidence="7">
    <location>
        <begin position="91"/>
        <end position="110"/>
    </location>
</feature>
<keyword evidence="5 7" id="KW-1133">Transmembrane helix</keyword>
<reference evidence="11" key="1">
    <citation type="journal article" date="2020" name="PLoS Negl. Trop. Dis.">
        <title>High-quality nuclear genome for Sarcoptes scabiei-A critical resource for a neglected parasite.</title>
        <authorList>
            <person name="Korhonen P.K."/>
            <person name="Gasser R.B."/>
            <person name="Ma G."/>
            <person name="Wang T."/>
            <person name="Stroehlein A.J."/>
            <person name="Young N.D."/>
            <person name="Ang C.S."/>
            <person name="Fernando D.D."/>
            <person name="Lu H.C."/>
            <person name="Taylor S."/>
            <person name="Reynolds S.L."/>
            <person name="Mofiz E."/>
            <person name="Najaraj S.H."/>
            <person name="Gowda H."/>
            <person name="Madugundu A."/>
            <person name="Renuse S."/>
            <person name="Holt D."/>
            <person name="Pandey A."/>
            <person name="Papenfuss A.T."/>
            <person name="Fischer K."/>
        </authorList>
    </citation>
    <scope>NUCLEOTIDE SEQUENCE [LARGE SCALE GENOMIC DNA]</scope>
</reference>
<protein>
    <submittedName>
        <fullName evidence="9">Sialin</fullName>
    </submittedName>
</protein>
<dbReference type="EnsemblMetazoa" id="SSS_8602s_mrna">
    <property type="protein sequence ID" value="KAF7495077.1"/>
    <property type="gene ID" value="SSS_8602"/>
</dbReference>
<evidence type="ECO:0000256" key="5">
    <source>
        <dbReference type="ARBA" id="ARBA00022989"/>
    </source>
</evidence>
<feature type="transmembrane region" description="Helical" evidence="7">
    <location>
        <begin position="130"/>
        <end position="150"/>
    </location>
</feature>
<dbReference type="InterPro" id="IPR011701">
    <property type="entry name" value="MFS"/>
</dbReference>
<dbReference type="PANTHER" id="PTHR11662:SF399">
    <property type="entry name" value="FI19708P1-RELATED"/>
    <property type="match status" value="1"/>
</dbReference>
<dbReference type="AlphaFoldDB" id="A0A834REC3"/>
<feature type="transmembrane region" description="Helical" evidence="7">
    <location>
        <begin position="264"/>
        <end position="283"/>
    </location>
</feature>
<evidence type="ECO:0000313" key="10">
    <source>
        <dbReference type="EnsemblMetazoa" id="KAF7495077.1"/>
    </source>
</evidence>
<name>A0A834REC3_SARSC</name>
<comment type="subcellular location">
    <subcellularLocation>
        <location evidence="1">Membrane</location>
        <topology evidence="1">Multi-pass membrane protein</topology>
    </subcellularLocation>
</comment>
<dbReference type="GO" id="GO:0015293">
    <property type="term" value="F:symporter activity"/>
    <property type="evidence" value="ECO:0007669"/>
    <property type="project" value="UniProtKB-KW"/>
</dbReference>
<sequence>MMVGNAIGCAVMYQLAGYLCTISSIRWHLVFYVMAILHLSWLILWLWFASEYPIDNKRISQIELEHITRGICVRAKKNIPTPWASILTSKVVWASVICKMCCAFGFFLLLNKMTSYFAMVFDLNIRQNGTISALVMAAFGLTSFLSPYIIDSLVNWLQIDSLMSKKISQTLAMAGPAMCMLAVPQFLSDSNIIFGLIIGSMFLHGFFASGEWTIVSEYTRNFSGPIVGFVHSLAFLMGVVAPMMVGWILESPLTGDTIEEKWNLIFYITTSIYLIGNVVFLIFGTDQQQEWDKV</sequence>
<feature type="transmembrane region" description="Helical" evidence="7">
    <location>
        <begin position="226"/>
        <end position="249"/>
    </location>
</feature>
<dbReference type="SUPFAM" id="SSF103473">
    <property type="entry name" value="MFS general substrate transporter"/>
    <property type="match status" value="1"/>
</dbReference>
<evidence type="ECO:0000256" key="3">
    <source>
        <dbReference type="ARBA" id="ARBA00022692"/>
    </source>
</evidence>
<feature type="transmembrane region" description="Helical" evidence="7">
    <location>
        <begin position="29"/>
        <end position="48"/>
    </location>
</feature>
<keyword evidence="4" id="KW-0769">Symport</keyword>
<dbReference type="FunFam" id="1.20.1250.20:FF:000003">
    <property type="entry name" value="Solute carrier family 17 member 3"/>
    <property type="match status" value="1"/>
</dbReference>
<dbReference type="InterPro" id="IPR050382">
    <property type="entry name" value="MFS_Na/Anion_cotransporter"/>
</dbReference>
<evidence type="ECO:0000256" key="4">
    <source>
        <dbReference type="ARBA" id="ARBA00022847"/>
    </source>
</evidence>
<feature type="domain" description="Major facilitator superfamily (MFS) profile" evidence="8">
    <location>
        <begin position="1"/>
        <end position="288"/>
    </location>
</feature>
<feature type="transmembrane region" description="Helical" evidence="7">
    <location>
        <begin position="193"/>
        <end position="214"/>
    </location>
</feature>
<keyword evidence="3 7" id="KW-0812">Transmembrane</keyword>
<dbReference type="Pfam" id="PF07690">
    <property type="entry name" value="MFS_1"/>
    <property type="match status" value="1"/>
</dbReference>
<evidence type="ECO:0000256" key="7">
    <source>
        <dbReference type="SAM" id="Phobius"/>
    </source>
</evidence>
<organism evidence="9">
    <name type="scientific">Sarcoptes scabiei</name>
    <name type="common">Itch mite</name>
    <name type="synonym">Acarus scabiei</name>
    <dbReference type="NCBI Taxonomy" id="52283"/>
    <lineage>
        <taxon>Eukaryota</taxon>
        <taxon>Metazoa</taxon>
        <taxon>Ecdysozoa</taxon>
        <taxon>Arthropoda</taxon>
        <taxon>Chelicerata</taxon>
        <taxon>Arachnida</taxon>
        <taxon>Acari</taxon>
        <taxon>Acariformes</taxon>
        <taxon>Sarcoptiformes</taxon>
        <taxon>Astigmata</taxon>
        <taxon>Psoroptidia</taxon>
        <taxon>Sarcoptoidea</taxon>
        <taxon>Sarcoptidae</taxon>
        <taxon>Sarcoptinae</taxon>
        <taxon>Sarcoptes</taxon>
    </lineage>
</organism>
<evidence type="ECO:0000256" key="2">
    <source>
        <dbReference type="ARBA" id="ARBA00022448"/>
    </source>
</evidence>
<dbReference type="Proteomes" id="UP000070412">
    <property type="component" value="Unassembled WGS sequence"/>
</dbReference>
<keyword evidence="6 7" id="KW-0472">Membrane</keyword>
<proteinExistence type="predicted"/>
<reference evidence="9" key="2">
    <citation type="submission" date="2020-01" db="EMBL/GenBank/DDBJ databases">
        <authorList>
            <person name="Korhonen P.K.K."/>
            <person name="Guangxu M.G."/>
            <person name="Wang T.W."/>
            <person name="Stroehlein A.J.S."/>
            <person name="Young N.D."/>
            <person name="Ang C.-S.A."/>
            <person name="Fernando D.W.F."/>
            <person name="Lu H.L."/>
            <person name="Taylor S.T."/>
            <person name="Ehtesham M.E.M."/>
            <person name="Najaraj S.H.N."/>
            <person name="Harsha G.H.G."/>
            <person name="Madugundu A.M."/>
            <person name="Renuse S.R."/>
            <person name="Holt D.H."/>
            <person name="Pandey A.P."/>
            <person name="Papenfuss A.P."/>
            <person name="Gasser R.B.G."/>
            <person name="Fischer K.F."/>
        </authorList>
    </citation>
    <scope>NUCLEOTIDE SEQUENCE</scope>
    <source>
        <strain evidence="9">SSS_KF_BRIS2020</strain>
    </source>
</reference>
<dbReference type="EMBL" id="WVUK01000050">
    <property type="protein sequence ID" value="KAF7495077.1"/>
    <property type="molecule type" value="Genomic_DNA"/>
</dbReference>
<evidence type="ECO:0000256" key="6">
    <source>
        <dbReference type="ARBA" id="ARBA00023136"/>
    </source>
</evidence>
<dbReference type="OrthoDB" id="6493426at2759"/>
<dbReference type="GO" id="GO:0016020">
    <property type="term" value="C:membrane"/>
    <property type="evidence" value="ECO:0007669"/>
    <property type="project" value="UniProtKB-SubCell"/>
</dbReference>
<evidence type="ECO:0000259" key="8">
    <source>
        <dbReference type="PROSITE" id="PS50850"/>
    </source>
</evidence>
<keyword evidence="11" id="KW-1185">Reference proteome</keyword>
<gene>
    <name evidence="9" type="ORF">SSS_8602</name>
</gene>
<dbReference type="Gene3D" id="1.20.1250.20">
    <property type="entry name" value="MFS general substrate transporter like domains"/>
    <property type="match status" value="1"/>
</dbReference>
<evidence type="ECO:0000313" key="9">
    <source>
        <dbReference type="EMBL" id="KAF7495077.1"/>
    </source>
</evidence>